<organism evidence="1 2">
    <name type="scientific">Natronospirillum operosum</name>
    <dbReference type="NCBI Taxonomy" id="2759953"/>
    <lineage>
        <taxon>Bacteria</taxon>
        <taxon>Pseudomonadati</taxon>
        <taxon>Pseudomonadota</taxon>
        <taxon>Gammaproteobacteria</taxon>
        <taxon>Oceanospirillales</taxon>
        <taxon>Natronospirillaceae</taxon>
        <taxon>Natronospirillum</taxon>
    </lineage>
</organism>
<protein>
    <submittedName>
        <fullName evidence="1">Uncharacterized protein</fullName>
    </submittedName>
</protein>
<reference evidence="1 2" key="1">
    <citation type="submission" date="2019-04" db="EMBL/GenBank/DDBJ databases">
        <title>Natronospirillum operosus gen. nov., sp. nov., a haloalkaliphilic satellite isolated from decaying biomass of laboratory culture of cyanobacterium Geitlerinema sp. and proposal of Natronospirillaceae fam. nov. and Saccharospirillaceae fam. nov.</title>
        <authorList>
            <person name="Kevbrin V."/>
            <person name="Boltyanskaya Y."/>
            <person name="Koziaeva V."/>
            <person name="Grouzdev D.S."/>
            <person name="Park M."/>
            <person name="Cho J."/>
        </authorList>
    </citation>
    <scope>NUCLEOTIDE SEQUENCE [LARGE SCALE GENOMIC DNA]</scope>
    <source>
        <strain evidence="1 2">G-116</strain>
    </source>
</reference>
<dbReference type="AlphaFoldDB" id="A0A4Z0WAF5"/>
<accession>A0A4Z0WAF5</accession>
<sequence>MTTDQLLSQPPAKLAESLNEALAQEQMTLEQWLEQQAVDRESLLQYMEHSGFSYLPFRNRFE</sequence>
<evidence type="ECO:0000313" key="1">
    <source>
        <dbReference type="EMBL" id="TGG91341.1"/>
    </source>
</evidence>
<dbReference type="EMBL" id="SRMF01000009">
    <property type="protein sequence ID" value="TGG91341.1"/>
    <property type="molecule type" value="Genomic_DNA"/>
</dbReference>
<gene>
    <name evidence="1" type="ORF">E4656_16615</name>
</gene>
<evidence type="ECO:0000313" key="2">
    <source>
        <dbReference type="Proteomes" id="UP000297475"/>
    </source>
</evidence>
<name>A0A4Z0WAF5_9GAMM</name>
<comment type="caution">
    <text evidence="1">The sequence shown here is derived from an EMBL/GenBank/DDBJ whole genome shotgun (WGS) entry which is preliminary data.</text>
</comment>
<proteinExistence type="predicted"/>
<keyword evidence="2" id="KW-1185">Reference proteome</keyword>
<dbReference type="RefSeq" id="WP_135484433.1">
    <property type="nucleotide sequence ID" value="NZ_SRMF01000009.1"/>
</dbReference>
<dbReference type="Proteomes" id="UP000297475">
    <property type="component" value="Unassembled WGS sequence"/>
</dbReference>